<evidence type="ECO:0000256" key="2">
    <source>
        <dbReference type="ARBA" id="ARBA00009320"/>
    </source>
</evidence>
<proteinExistence type="inferred from homology"/>
<keyword evidence="4 11" id="KW-0663">Pyridoxal phosphate</keyword>
<protein>
    <recommendedName>
        <fullName evidence="8">aminodeoxychorismate lyase</fullName>
        <ecNumber evidence="8">4.1.3.38</ecNumber>
    </recommendedName>
</protein>
<dbReference type="CDD" id="cd01559">
    <property type="entry name" value="ADCL_like"/>
    <property type="match status" value="1"/>
</dbReference>
<evidence type="ECO:0000256" key="4">
    <source>
        <dbReference type="ARBA" id="ARBA00022898"/>
    </source>
</evidence>
<dbReference type="InterPro" id="IPR036038">
    <property type="entry name" value="Aminotransferase-like"/>
</dbReference>
<dbReference type="EMBL" id="CP154795">
    <property type="protein sequence ID" value="XAN07843.1"/>
    <property type="molecule type" value="Genomic_DNA"/>
</dbReference>
<evidence type="ECO:0000256" key="9">
    <source>
        <dbReference type="ARBA" id="ARBA00049529"/>
    </source>
</evidence>
<comment type="catalytic activity">
    <reaction evidence="9">
        <text>4-amino-4-deoxychorismate = 4-aminobenzoate + pyruvate + H(+)</text>
        <dbReference type="Rhea" id="RHEA:16201"/>
        <dbReference type="ChEBI" id="CHEBI:15361"/>
        <dbReference type="ChEBI" id="CHEBI:15378"/>
        <dbReference type="ChEBI" id="CHEBI:17836"/>
        <dbReference type="ChEBI" id="CHEBI:58406"/>
        <dbReference type="EC" id="4.1.3.38"/>
    </reaction>
</comment>
<evidence type="ECO:0000256" key="10">
    <source>
        <dbReference type="RuleBase" id="RU004106"/>
    </source>
</evidence>
<dbReference type="Gene3D" id="3.30.470.10">
    <property type="match status" value="1"/>
</dbReference>
<dbReference type="Pfam" id="PF01063">
    <property type="entry name" value="Aminotran_4"/>
    <property type="match status" value="1"/>
</dbReference>
<reference evidence="12 13" key="1">
    <citation type="submission" date="2024-04" db="EMBL/GenBank/DDBJ databases">
        <title>Isolation of an actinomycete strain from pig manure.</title>
        <authorList>
            <person name="Gong T."/>
            <person name="Yu Z."/>
            <person name="An M."/>
            <person name="Wei C."/>
            <person name="Yang W."/>
            <person name="Liu L."/>
        </authorList>
    </citation>
    <scope>NUCLEOTIDE SEQUENCE [LARGE SCALE GENOMIC DNA]</scope>
    <source>
        <strain evidence="12 13">ZF39</strain>
    </source>
</reference>
<dbReference type="PANTHER" id="PTHR42743:SF11">
    <property type="entry name" value="AMINODEOXYCHORISMATE LYASE"/>
    <property type="match status" value="1"/>
</dbReference>
<dbReference type="PANTHER" id="PTHR42743">
    <property type="entry name" value="AMINO-ACID AMINOTRANSFERASE"/>
    <property type="match status" value="1"/>
</dbReference>
<dbReference type="InterPro" id="IPR050571">
    <property type="entry name" value="Class-IV_PLP-Dep_Aminotrnsfr"/>
</dbReference>
<dbReference type="GO" id="GO:0016829">
    <property type="term" value="F:lyase activity"/>
    <property type="evidence" value="ECO:0007669"/>
    <property type="project" value="UniProtKB-KW"/>
</dbReference>
<evidence type="ECO:0000256" key="3">
    <source>
        <dbReference type="ARBA" id="ARBA00011738"/>
    </source>
</evidence>
<dbReference type="EC" id="4.1.3.38" evidence="8"/>
<gene>
    <name evidence="12" type="ORF">AADG42_11170</name>
</gene>
<dbReference type="RefSeq" id="WP_425309301.1">
    <property type="nucleotide sequence ID" value="NZ_CP154795.1"/>
</dbReference>
<dbReference type="Proteomes" id="UP001442841">
    <property type="component" value="Chromosome"/>
</dbReference>
<name>A0ABZ3FP62_9ACTN</name>
<dbReference type="InterPro" id="IPR017824">
    <property type="entry name" value="Aminodeoxychorismate_lyase_IV"/>
</dbReference>
<evidence type="ECO:0000256" key="1">
    <source>
        <dbReference type="ARBA" id="ARBA00001933"/>
    </source>
</evidence>
<evidence type="ECO:0000256" key="7">
    <source>
        <dbReference type="ARBA" id="ARBA00035633"/>
    </source>
</evidence>
<dbReference type="InterPro" id="IPR043131">
    <property type="entry name" value="BCAT-like_N"/>
</dbReference>
<organism evidence="12 13">
    <name type="scientific">Ammonicoccus fulvus</name>
    <dbReference type="NCBI Taxonomy" id="3138240"/>
    <lineage>
        <taxon>Bacteria</taxon>
        <taxon>Bacillati</taxon>
        <taxon>Actinomycetota</taxon>
        <taxon>Actinomycetes</taxon>
        <taxon>Propionibacteriales</taxon>
        <taxon>Propionibacteriaceae</taxon>
        <taxon>Ammonicoccus</taxon>
    </lineage>
</organism>
<accession>A0ABZ3FP62</accession>
<keyword evidence="6 12" id="KW-0456">Lyase</keyword>
<comment type="similarity">
    <text evidence="2 10">Belongs to the class-IV pyridoxal-phosphate-dependent aminotransferase family.</text>
</comment>
<dbReference type="PROSITE" id="PS00770">
    <property type="entry name" value="AA_TRANSFER_CLASS_4"/>
    <property type="match status" value="1"/>
</dbReference>
<dbReference type="InterPro" id="IPR018300">
    <property type="entry name" value="Aminotrans_IV_CS"/>
</dbReference>
<comment type="subunit">
    <text evidence="3">Homodimer.</text>
</comment>
<evidence type="ECO:0000256" key="8">
    <source>
        <dbReference type="ARBA" id="ARBA00035676"/>
    </source>
</evidence>
<comment type="pathway">
    <text evidence="7">Cofactor biosynthesis; tetrahydrofolate biosynthesis; 4-aminobenzoate from chorismate: step 2/2.</text>
</comment>
<dbReference type="SUPFAM" id="SSF56752">
    <property type="entry name" value="D-aminoacid aminotransferase-like PLP-dependent enzymes"/>
    <property type="match status" value="1"/>
</dbReference>
<evidence type="ECO:0000256" key="11">
    <source>
        <dbReference type="RuleBase" id="RU004516"/>
    </source>
</evidence>
<sequence length="289" mass="31638">MTNERNAAYPNGLRTWIDGTLYADPAEARVPATDHGLVAGDGVFEVLRVTPKGPFAPTRHLARLQRSAQRLGLPEPDLDLIRRGIDEVSADRSDWELPEGRLRITYTGGLGPLGSHRTQHTPMVLISAEPCEMPAETDRIITLPWTRNVQGAMTWVKTTSYGENVRALAYARDRGCGEGIFVNTEGHVAEGTGANIFFVLDGVITTPTIDSGALDGITRALVLEWFDGIVERDVTLAEAQAAEEVFLTSSTRDVQGIAAWDHHEWPAPGPVARRLRPEFKRLAGLDLDP</sequence>
<evidence type="ECO:0000256" key="5">
    <source>
        <dbReference type="ARBA" id="ARBA00022909"/>
    </source>
</evidence>
<keyword evidence="13" id="KW-1185">Reference proteome</keyword>
<evidence type="ECO:0000313" key="13">
    <source>
        <dbReference type="Proteomes" id="UP001442841"/>
    </source>
</evidence>
<dbReference type="Gene3D" id="3.20.10.10">
    <property type="entry name" value="D-amino Acid Aminotransferase, subunit A, domain 2"/>
    <property type="match status" value="1"/>
</dbReference>
<evidence type="ECO:0000256" key="6">
    <source>
        <dbReference type="ARBA" id="ARBA00023239"/>
    </source>
</evidence>
<comment type="cofactor">
    <cofactor evidence="1 11">
        <name>pyridoxal 5'-phosphate</name>
        <dbReference type="ChEBI" id="CHEBI:597326"/>
    </cofactor>
</comment>
<dbReference type="InterPro" id="IPR001544">
    <property type="entry name" value="Aminotrans_IV"/>
</dbReference>
<dbReference type="InterPro" id="IPR043132">
    <property type="entry name" value="BCAT-like_C"/>
</dbReference>
<evidence type="ECO:0000313" key="12">
    <source>
        <dbReference type="EMBL" id="XAN07843.1"/>
    </source>
</evidence>
<keyword evidence="5" id="KW-0289">Folate biosynthesis</keyword>